<keyword evidence="1" id="KW-0560">Oxidoreductase</keyword>
<dbReference type="PANTHER" id="PTHR10366">
    <property type="entry name" value="NAD DEPENDENT EPIMERASE/DEHYDRATASE"/>
    <property type="match status" value="1"/>
</dbReference>
<dbReference type="Proteomes" id="UP000094565">
    <property type="component" value="Chromosome 1"/>
</dbReference>
<dbReference type="InterPro" id="IPR036291">
    <property type="entry name" value="NAD(P)-bd_dom_sf"/>
</dbReference>
<sequence length="354" mass="38983">MVSKVLLTGASGYIAQHITNELLSHGFHVIGTVRRQEQADQLHKQFSEEVPALQKDPSLLTYVLVPDIGAADAFDEVLKSTPDITYVLHTASPFIFNDDRALEDVYLKPAVEGTRNILSAIKKFANDSVKNVVVTSSFASILNADKFEDKSFVHTEKVWNNNTWEQTKSGDRSVAYIVSKKEAEKAAWAFVEKEKPNFKLTTVLPPYVFGPQKFDVSAKKESLNTSAEIVGSLLHTKYPSDDKLFGDAIGLSVDVRDVALYHVLPLLNADLASKRLFVVQGKFSAQRILNIINEHIPELKGKIAVGKPEGAAKLEALKAPEYNNSVTIGLTGVDPIPLTKTIVDSVEQILRANK</sequence>
<dbReference type="PANTHER" id="PTHR10366:SF564">
    <property type="entry name" value="STEROL-4-ALPHA-CARBOXYLATE 3-DEHYDROGENASE, DECARBOXYLATING"/>
    <property type="match status" value="1"/>
</dbReference>
<dbReference type="Pfam" id="PF01370">
    <property type="entry name" value="Epimerase"/>
    <property type="match status" value="1"/>
</dbReference>
<dbReference type="SUPFAM" id="SSF51735">
    <property type="entry name" value="NAD(P)-binding Rossmann-fold domains"/>
    <property type="match status" value="1"/>
</dbReference>
<protein>
    <submittedName>
        <fullName evidence="4">BA75_00477T0</fullName>
    </submittedName>
</protein>
<accession>A0A1B2J6I2</accession>
<dbReference type="OrthoDB" id="2735536at2759"/>
<evidence type="ECO:0000313" key="4">
    <source>
        <dbReference type="EMBL" id="ANZ73570.1"/>
    </source>
</evidence>
<dbReference type="InterPro" id="IPR001509">
    <property type="entry name" value="Epimerase_deHydtase"/>
</dbReference>
<evidence type="ECO:0000259" key="3">
    <source>
        <dbReference type="Pfam" id="PF01370"/>
    </source>
</evidence>
<organism evidence="4 5">
    <name type="scientific">Komagataella pastoris</name>
    <name type="common">Yeast</name>
    <name type="synonym">Pichia pastoris</name>
    <dbReference type="NCBI Taxonomy" id="4922"/>
    <lineage>
        <taxon>Eukaryota</taxon>
        <taxon>Fungi</taxon>
        <taxon>Dikarya</taxon>
        <taxon>Ascomycota</taxon>
        <taxon>Saccharomycotina</taxon>
        <taxon>Pichiomycetes</taxon>
        <taxon>Pichiales</taxon>
        <taxon>Pichiaceae</taxon>
        <taxon>Komagataella</taxon>
    </lineage>
</organism>
<gene>
    <name evidence="4" type="ORF">ATY40_BA7500477</name>
</gene>
<dbReference type="CDD" id="cd05227">
    <property type="entry name" value="AR_SDR_e"/>
    <property type="match status" value="1"/>
</dbReference>
<evidence type="ECO:0000256" key="2">
    <source>
        <dbReference type="ARBA" id="ARBA00023445"/>
    </source>
</evidence>
<reference evidence="4 5" key="1">
    <citation type="submission" date="2016-02" db="EMBL/GenBank/DDBJ databases">
        <title>Comparative genomic and transcriptomic foundation for Pichia pastoris.</title>
        <authorList>
            <person name="Love K.R."/>
            <person name="Shah K.A."/>
            <person name="Whittaker C.A."/>
            <person name="Wu J."/>
            <person name="Bartlett M.C."/>
            <person name="Ma D."/>
            <person name="Leeson R.L."/>
            <person name="Priest M."/>
            <person name="Young S.K."/>
            <person name="Love J.C."/>
        </authorList>
    </citation>
    <scope>NUCLEOTIDE SEQUENCE [LARGE SCALE GENOMIC DNA]</scope>
    <source>
        <strain evidence="4 5">ATCC 28485</strain>
    </source>
</reference>
<keyword evidence="5" id="KW-1185">Reference proteome</keyword>
<dbReference type="EMBL" id="CP014584">
    <property type="protein sequence ID" value="ANZ73570.1"/>
    <property type="molecule type" value="Genomic_DNA"/>
</dbReference>
<dbReference type="InterPro" id="IPR050425">
    <property type="entry name" value="NAD(P)_dehydrat-like"/>
</dbReference>
<dbReference type="Gene3D" id="3.40.50.720">
    <property type="entry name" value="NAD(P)-binding Rossmann-like Domain"/>
    <property type="match status" value="1"/>
</dbReference>
<evidence type="ECO:0000256" key="1">
    <source>
        <dbReference type="ARBA" id="ARBA00023002"/>
    </source>
</evidence>
<dbReference type="FunFam" id="3.40.50.720:FF:000191">
    <property type="entry name" value="Methylglyoxal reductase (NADPH-dependent)"/>
    <property type="match status" value="1"/>
</dbReference>
<dbReference type="AlphaFoldDB" id="A0A1B2J6I2"/>
<dbReference type="GO" id="GO:0016616">
    <property type="term" value="F:oxidoreductase activity, acting on the CH-OH group of donors, NAD or NADP as acceptor"/>
    <property type="evidence" value="ECO:0007669"/>
    <property type="project" value="TreeGrafter"/>
</dbReference>
<comment type="similarity">
    <text evidence="2">Belongs to the NAD(P)-dependent epimerase/dehydratase family. Dihydroflavonol-4-reductase subfamily.</text>
</comment>
<name>A0A1B2J6I2_PICPA</name>
<evidence type="ECO:0000313" key="5">
    <source>
        <dbReference type="Proteomes" id="UP000094565"/>
    </source>
</evidence>
<proteinExistence type="inferred from homology"/>
<feature type="domain" description="NAD-dependent epimerase/dehydratase" evidence="3">
    <location>
        <begin position="5"/>
        <end position="217"/>
    </location>
</feature>